<gene>
    <name evidence="1" type="ordered locus">P9211_15271</name>
</gene>
<dbReference type="RefSeq" id="WP_012196079.1">
    <property type="nucleotide sequence ID" value="NC_009976.1"/>
</dbReference>
<dbReference type="eggNOG" id="ENOG5031UZ0">
    <property type="taxonomic scope" value="Bacteria"/>
</dbReference>
<keyword evidence="2" id="KW-1185">Reference proteome</keyword>
<dbReference type="Proteomes" id="UP000000788">
    <property type="component" value="Chromosome"/>
</dbReference>
<dbReference type="OrthoDB" id="542069at2"/>
<protein>
    <submittedName>
        <fullName evidence="1">Uncharacterized protein</fullName>
    </submittedName>
</protein>
<sequence length="54" mass="6487">METPKWIPSEEEREVMEAVWMQIKGACEKLKEETNAQDEHIRKMLQEMADRYCS</sequence>
<name>A9BC96_PROM4</name>
<dbReference type="EMBL" id="CP000878">
    <property type="protein sequence ID" value="ABX09458.1"/>
    <property type="molecule type" value="Genomic_DNA"/>
</dbReference>
<dbReference type="HOGENOM" id="CLU_3046838_0_0_3"/>
<dbReference type="KEGG" id="pmj:P9211_15271"/>
<proteinExistence type="predicted"/>
<evidence type="ECO:0000313" key="2">
    <source>
        <dbReference type="Proteomes" id="UP000000788"/>
    </source>
</evidence>
<reference evidence="1 2" key="1">
    <citation type="journal article" date="2007" name="PLoS Genet.">
        <title>Patterns and implications of gene gain and loss in the evolution of Prochlorococcus.</title>
        <authorList>
            <person name="Kettler G.C."/>
            <person name="Martiny A.C."/>
            <person name="Huang K."/>
            <person name="Zucker J."/>
            <person name="Coleman M.L."/>
            <person name="Rodrigue S."/>
            <person name="Chen F."/>
            <person name="Lapidus A."/>
            <person name="Ferriera S."/>
            <person name="Johnson J."/>
            <person name="Steglich C."/>
            <person name="Church G.M."/>
            <person name="Richardson P."/>
            <person name="Chisholm S.W."/>
        </authorList>
    </citation>
    <scope>NUCLEOTIDE SEQUENCE [LARGE SCALE GENOMIC DNA]</scope>
    <source>
        <strain evidence="2">MIT 9211</strain>
    </source>
</reference>
<accession>A9BC96</accession>
<organism evidence="1 2">
    <name type="scientific">Prochlorococcus marinus (strain MIT 9211)</name>
    <dbReference type="NCBI Taxonomy" id="93059"/>
    <lineage>
        <taxon>Bacteria</taxon>
        <taxon>Bacillati</taxon>
        <taxon>Cyanobacteriota</taxon>
        <taxon>Cyanophyceae</taxon>
        <taxon>Synechococcales</taxon>
        <taxon>Prochlorococcaceae</taxon>
        <taxon>Prochlorococcus</taxon>
    </lineage>
</organism>
<dbReference type="AlphaFoldDB" id="A9BC96"/>
<evidence type="ECO:0000313" key="1">
    <source>
        <dbReference type="EMBL" id="ABX09458.1"/>
    </source>
</evidence>